<evidence type="ECO:0000256" key="2">
    <source>
        <dbReference type="ARBA" id="ARBA00039785"/>
    </source>
</evidence>
<dbReference type="Pfam" id="PF01266">
    <property type="entry name" value="DAO"/>
    <property type="match status" value="1"/>
</dbReference>
<dbReference type="Proteomes" id="UP000078542">
    <property type="component" value="Unassembled WGS sequence"/>
</dbReference>
<dbReference type="STRING" id="456900.A0A195CGG3"/>
<name>A0A195CGG3_9HYME</name>
<dbReference type="InterPro" id="IPR006076">
    <property type="entry name" value="FAD-dep_OxRdtase"/>
</dbReference>
<feature type="domain" description="FAD dependent oxidoreductase" evidence="4">
    <location>
        <begin position="70"/>
        <end position="456"/>
    </location>
</feature>
<gene>
    <name evidence="5" type="ORF">ALC62_09442</name>
</gene>
<keyword evidence="6" id="KW-1185">Reference proteome</keyword>
<reference evidence="5 6" key="1">
    <citation type="submission" date="2016-03" db="EMBL/GenBank/DDBJ databases">
        <title>Cyphomyrmex costatus WGS genome.</title>
        <authorList>
            <person name="Nygaard S."/>
            <person name="Hu H."/>
            <person name="Boomsma J."/>
            <person name="Zhang G."/>
        </authorList>
    </citation>
    <scope>NUCLEOTIDE SEQUENCE [LARGE SCALE GENOMIC DNA]</scope>
    <source>
        <strain evidence="5">MS0001</strain>
        <tissue evidence="5">Whole body</tissue>
    </source>
</reference>
<keyword evidence="1" id="KW-0560">Oxidoreductase</keyword>
<protein>
    <recommendedName>
        <fullName evidence="2">FAD-dependent oxidoreductase domain-containing protein 1</fullName>
    </recommendedName>
</protein>
<dbReference type="InterPro" id="IPR036188">
    <property type="entry name" value="FAD/NAD-bd_sf"/>
</dbReference>
<dbReference type="SUPFAM" id="SSF51905">
    <property type="entry name" value="FAD/NAD(P)-binding domain"/>
    <property type="match status" value="1"/>
</dbReference>
<dbReference type="GO" id="GO:0005739">
    <property type="term" value="C:mitochondrion"/>
    <property type="evidence" value="ECO:0007669"/>
    <property type="project" value="GOC"/>
</dbReference>
<accession>A0A195CGG3</accession>
<organism evidence="5 6">
    <name type="scientific">Cyphomyrmex costatus</name>
    <dbReference type="NCBI Taxonomy" id="456900"/>
    <lineage>
        <taxon>Eukaryota</taxon>
        <taxon>Metazoa</taxon>
        <taxon>Ecdysozoa</taxon>
        <taxon>Arthropoda</taxon>
        <taxon>Hexapoda</taxon>
        <taxon>Insecta</taxon>
        <taxon>Pterygota</taxon>
        <taxon>Neoptera</taxon>
        <taxon>Endopterygota</taxon>
        <taxon>Hymenoptera</taxon>
        <taxon>Apocrita</taxon>
        <taxon>Aculeata</taxon>
        <taxon>Formicoidea</taxon>
        <taxon>Formicidae</taxon>
        <taxon>Myrmicinae</taxon>
        <taxon>Cyphomyrmex</taxon>
    </lineage>
</organism>
<dbReference type="Gene3D" id="3.30.9.10">
    <property type="entry name" value="D-Amino Acid Oxidase, subunit A, domain 2"/>
    <property type="match status" value="1"/>
</dbReference>
<dbReference type="PANTHER" id="PTHR13847:SF287">
    <property type="entry name" value="FAD-DEPENDENT OXIDOREDUCTASE DOMAIN-CONTAINING PROTEIN 1"/>
    <property type="match status" value="1"/>
</dbReference>
<dbReference type="FunFam" id="3.30.9.10:FF:000026">
    <property type="entry name" value="FAD-dependent oxidoreductase domain-containing protein 1"/>
    <property type="match status" value="1"/>
</dbReference>
<proteinExistence type="predicted"/>
<dbReference type="AlphaFoldDB" id="A0A195CGG3"/>
<sequence>MLNLQSSEIKGNDDTKKYKEFLNTATTKEKLLKALKQEWKLFKRILSSDRQYSDFSAFWEGPQIIPSQCDVLIIGGGAIGSSIAYWLKQKMHREEFSVVVVEKDPTYAKASTTLSVGGLRQQFSLEENIHMSLYGAEFLRKINEHLNIPGEPPIDVNFHPYGYLVLATEEGAETLVQNSKLQNSLGAKNVILTKEKLKHMFPWINTDGIAAGCLGLEKEGWFDPWSLLCALKKKASYLGAQYVNAEVKAFQYKENSGEYNNEDMKSIEKLNNVVVKTDDGEIRTIQFSVAVIAAGAFSGDIAELADIGIGEKLLSVHLPVVPRKRYVYCFHCPDGPGLNTPLTIDPSGTYFRRDGLGGSFIGGKSPEPDEEPSINNLDVDHEFFDNKVWPLLAHRVPAFENLKVKSSWAGYYEYNTFDENGIIGHHPYHHNLFIATGFSGHGIQKAPAVGRAMSELILHRRFLTIDLSKLCFERFVTLEPMKEVNVF</sequence>
<comment type="function">
    <text evidence="3">Required for the assembly of the mitochondrial membrane respiratory chain NADH dehydrogenase (Complex I). Involved in mid-late stages of complex I assembly.</text>
</comment>
<dbReference type="PANTHER" id="PTHR13847">
    <property type="entry name" value="SARCOSINE DEHYDROGENASE-RELATED"/>
    <property type="match status" value="1"/>
</dbReference>
<evidence type="ECO:0000313" key="6">
    <source>
        <dbReference type="Proteomes" id="UP000078542"/>
    </source>
</evidence>
<dbReference type="EMBL" id="KQ977791">
    <property type="protein sequence ID" value="KYM99824.1"/>
    <property type="molecule type" value="Genomic_DNA"/>
</dbReference>
<dbReference type="Gene3D" id="3.50.50.60">
    <property type="entry name" value="FAD/NAD(P)-binding domain"/>
    <property type="match status" value="1"/>
</dbReference>
<evidence type="ECO:0000259" key="4">
    <source>
        <dbReference type="Pfam" id="PF01266"/>
    </source>
</evidence>
<dbReference type="GO" id="GO:0016491">
    <property type="term" value="F:oxidoreductase activity"/>
    <property type="evidence" value="ECO:0007669"/>
    <property type="project" value="UniProtKB-KW"/>
</dbReference>
<evidence type="ECO:0000256" key="1">
    <source>
        <dbReference type="ARBA" id="ARBA00023002"/>
    </source>
</evidence>
<dbReference type="GO" id="GO:0032981">
    <property type="term" value="P:mitochondrial respiratory chain complex I assembly"/>
    <property type="evidence" value="ECO:0007669"/>
    <property type="project" value="TreeGrafter"/>
</dbReference>
<evidence type="ECO:0000313" key="5">
    <source>
        <dbReference type="EMBL" id="KYM99824.1"/>
    </source>
</evidence>
<evidence type="ECO:0000256" key="3">
    <source>
        <dbReference type="ARBA" id="ARBA00046185"/>
    </source>
</evidence>